<dbReference type="OrthoDB" id="9994905at2759"/>
<protein>
    <submittedName>
        <fullName evidence="5">Rho GTPase-activating protein 20</fullName>
    </submittedName>
</protein>
<reference evidence="5" key="1">
    <citation type="submission" date="2021-02" db="EMBL/GenBank/DDBJ databases">
        <title>Comparative genomics reveals that relaxation of natural selection precedes convergent phenotypic evolution of cavefish.</title>
        <authorList>
            <person name="Peng Z."/>
        </authorList>
    </citation>
    <scope>NUCLEOTIDE SEQUENCE</scope>
    <source>
        <tissue evidence="5">Muscle</tissue>
    </source>
</reference>
<dbReference type="InterPro" id="IPR029071">
    <property type="entry name" value="Ubiquitin-like_domsf"/>
</dbReference>
<dbReference type="InterPro" id="IPR047887">
    <property type="entry name" value="ARHGAP20_PH"/>
</dbReference>
<evidence type="ECO:0000256" key="1">
    <source>
        <dbReference type="ARBA" id="ARBA00022468"/>
    </source>
</evidence>
<dbReference type="SUPFAM" id="SSF48350">
    <property type="entry name" value="GTPase activation domain, GAP"/>
    <property type="match status" value="1"/>
</dbReference>
<feature type="domain" description="Rho-GAP" evidence="4">
    <location>
        <begin position="345"/>
        <end position="536"/>
    </location>
</feature>
<evidence type="ECO:0000256" key="2">
    <source>
        <dbReference type="ARBA" id="ARBA00022553"/>
    </source>
</evidence>
<dbReference type="InterPro" id="IPR047886">
    <property type="entry name" value="ARHGAP20-like_RhoGAP"/>
</dbReference>
<keyword evidence="6" id="KW-1185">Reference proteome</keyword>
<keyword evidence="2" id="KW-0597">Phosphoprotein</keyword>
<dbReference type="SUPFAM" id="SSF54236">
    <property type="entry name" value="Ubiquitin-like"/>
    <property type="match status" value="1"/>
</dbReference>
<sequence length="959" mass="108235">MGSLQELGWQKRVRTRSCGEFNHSNSTFRRRQSAPSLILSKALTKSKPDYRDCTSQVNLDPHGLIQSLLSPSRKLISQGNVLLQTGVQTQERYLLLFTDLLIITKAKSVMQVKQKACVRVSEMWTASCVDEVCEANAITERSFVMGWPTYNCVATFSTSEGKERWLSLIESCIKEEKKRDDPNIIPLEIFAKDVGNCDYAKTVSVSNTDCASDVIVTVMKQLYLSGGIKDYQLWVCSKKDETPYPLIGHEFPYSIQMSHMRSLQKNAVTVSHRQEVPIDSFCQFFLRPRQINCTIAGEQKGRKRKKSLISWAFKRGFSIEQDVFSESLASSGHIITSSSGHLFGRPLTDVIKDNTLPSPIVDMLMCLCSEGAMTHGIFRRCAGVKACRELREKLDAGHHERPLNEESVFVTAAVFKDFLRNIPGSLLCEELYELWLRAMEKNGERDKLMMERKQLLEVQRLLQLLPKENLILLTLIIAMLHHIHLNAEHNQMNSFNLAVCIAPSCLWNSSPQSQEEDAKKVCDLVHFLIDNCCALFGDAIITLLKDLTEDKRSNYGSAGSLHQPSDSGYDSLKNEVNTDTEDILKSVPLKDSRSMDSLISVSDCDLDCPDDELETDSSHSMVQIRKVTPTVCQPRSDKQQRHSVSVTGCALKSHEQDERLESRKCHKVEMSENKVNNNVLLEQSFQQLKLVCEKDGVNHSKKEKLGSPSLSLSVNSIESGFSQSSDYFRSLKIFQSPQNCPPKSYWVRRHSADYQQPISLLNENLHPLHHQTYSVLSQDGLQHKTPQSRPKSPPSYRHALLNLNRKAVAQTLTQMQSRGEPRKEKSLFCSNTQSPLEDHQACHAPQIISNTSSNSKTGAGRDSTCIKSRTEEKVILPERMYYGQSRKLTVHRVRGQNLNAGSNAGNLTGQQRTFKGSDALKVRSEVTEKQANGRSHRLRRCISSQWVGELGFHSEESYV</sequence>
<organism evidence="5 6">
    <name type="scientific">Triplophysa rosa</name>
    <name type="common">Cave loach</name>
    <dbReference type="NCBI Taxonomy" id="992332"/>
    <lineage>
        <taxon>Eukaryota</taxon>
        <taxon>Metazoa</taxon>
        <taxon>Chordata</taxon>
        <taxon>Craniata</taxon>
        <taxon>Vertebrata</taxon>
        <taxon>Euteleostomi</taxon>
        <taxon>Actinopterygii</taxon>
        <taxon>Neopterygii</taxon>
        <taxon>Teleostei</taxon>
        <taxon>Ostariophysi</taxon>
        <taxon>Cypriniformes</taxon>
        <taxon>Nemacheilidae</taxon>
        <taxon>Triplophysa</taxon>
    </lineage>
</organism>
<dbReference type="GO" id="GO:0035023">
    <property type="term" value="P:regulation of Rho protein signal transduction"/>
    <property type="evidence" value="ECO:0007669"/>
    <property type="project" value="InterPro"/>
</dbReference>
<comment type="caution">
    <text evidence="5">The sequence shown here is derived from an EMBL/GenBank/DDBJ whole genome shotgun (WGS) entry which is preliminary data.</text>
</comment>
<dbReference type="InterPro" id="IPR000198">
    <property type="entry name" value="RhoGAP_dom"/>
</dbReference>
<dbReference type="Pfam" id="PF00788">
    <property type="entry name" value="RA"/>
    <property type="match status" value="1"/>
</dbReference>
<keyword evidence="1" id="KW-0343">GTPase activation</keyword>
<dbReference type="PROSITE" id="PS50200">
    <property type="entry name" value="RA"/>
    <property type="match status" value="1"/>
</dbReference>
<dbReference type="GO" id="GO:0007165">
    <property type="term" value="P:signal transduction"/>
    <property type="evidence" value="ECO:0007669"/>
    <property type="project" value="InterPro"/>
</dbReference>
<dbReference type="Gene3D" id="1.10.555.10">
    <property type="entry name" value="Rho GTPase activation protein"/>
    <property type="match status" value="1"/>
</dbReference>
<dbReference type="SUPFAM" id="SSF50729">
    <property type="entry name" value="PH domain-like"/>
    <property type="match status" value="1"/>
</dbReference>
<dbReference type="Proteomes" id="UP001059041">
    <property type="component" value="Linkage Group LG6"/>
</dbReference>
<dbReference type="FunFam" id="2.30.29.30:FF:000217">
    <property type="entry name" value="Rho GTPase activating protein 20"/>
    <property type="match status" value="1"/>
</dbReference>
<dbReference type="InterPro" id="IPR008936">
    <property type="entry name" value="Rho_GTPase_activation_prot"/>
</dbReference>
<dbReference type="GO" id="GO:0005096">
    <property type="term" value="F:GTPase activator activity"/>
    <property type="evidence" value="ECO:0007669"/>
    <property type="project" value="UniProtKB-KW"/>
</dbReference>
<dbReference type="InterPro" id="IPR000159">
    <property type="entry name" value="RA_dom"/>
</dbReference>
<dbReference type="PANTHER" id="PTHR23179">
    <property type="entry name" value="T-CELL ACTIVATION RHO GTPASE ACTIVATING PROTEIN-RELATED"/>
    <property type="match status" value="1"/>
</dbReference>
<dbReference type="SMART" id="SM00324">
    <property type="entry name" value="RhoGAP"/>
    <property type="match status" value="1"/>
</dbReference>
<gene>
    <name evidence="5" type="ORF">IRJ41_015395</name>
</gene>
<evidence type="ECO:0000259" key="3">
    <source>
        <dbReference type="PROSITE" id="PS50200"/>
    </source>
</evidence>
<dbReference type="CDD" id="cd13319">
    <property type="entry name" value="PH_RARhoGAP"/>
    <property type="match status" value="1"/>
</dbReference>
<accession>A0A9W8C6J9</accession>
<dbReference type="AlphaFoldDB" id="A0A9W8C6J9"/>
<dbReference type="CDD" id="cd17115">
    <property type="entry name" value="RA_RHG20"/>
    <property type="match status" value="1"/>
</dbReference>
<dbReference type="PANTHER" id="PTHR23179:SF28">
    <property type="entry name" value="RHO GTPASE-ACTIVATING PROTEIN 20"/>
    <property type="match status" value="1"/>
</dbReference>
<evidence type="ECO:0000313" key="6">
    <source>
        <dbReference type="Proteomes" id="UP001059041"/>
    </source>
</evidence>
<evidence type="ECO:0000259" key="4">
    <source>
        <dbReference type="PROSITE" id="PS50238"/>
    </source>
</evidence>
<dbReference type="Gene3D" id="2.30.29.30">
    <property type="entry name" value="Pleckstrin-homology domain (PH domain)/Phosphotyrosine-binding domain (PTB)"/>
    <property type="match status" value="1"/>
</dbReference>
<proteinExistence type="predicted"/>
<dbReference type="Pfam" id="PF00620">
    <property type="entry name" value="RhoGAP"/>
    <property type="match status" value="1"/>
</dbReference>
<dbReference type="EMBL" id="JAFHDT010000006">
    <property type="protein sequence ID" value="KAI7808825.1"/>
    <property type="molecule type" value="Genomic_DNA"/>
</dbReference>
<name>A0A9W8C6J9_TRIRA</name>
<dbReference type="CDD" id="cd04402">
    <property type="entry name" value="RhoGAP_ARHGAP20"/>
    <property type="match status" value="1"/>
</dbReference>
<dbReference type="InterPro" id="IPR047888">
    <property type="entry name" value="ARHGAP20_RA"/>
</dbReference>
<dbReference type="PROSITE" id="PS50238">
    <property type="entry name" value="RHOGAP"/>
    <property type="match status" value="1"/>
</dbReference>
<evidence type="ECO:0000313" key="5">
    <source>
        <dbReference type="EMBL" id="KAI7808825.1"/>
    </source>
</evidence>
<dbReference type="InterPro" id="IPR011993">
    <property type="entry name" value="PH-like_dom_sf"/>
</dbReference>
<feature type="domain" description="Ras-associating" evidence="3">
    <location>
        <begin position="183"/>
        <end position="291"/>
    </location>
</feature>
<dbReference type="Pfam" id="PF22286">
    <property type="entry name" value="RHG20_PH"/>
    <property type="match status" value="1"/>
</dbReference>